<proteinExistence type="predicted"/>
<dbReference type="Proteomes" id="UP000250223">
    <property type="component" value="Unassembled WGS sequence"/>
</dbReference>
<reference evidence="1 2" key="1">
    <citation type="submission" date="2018-06" db="EMBL/GenBank/DDBJ databases">
        <authorList>
            <consortium name="Pathogen Informatics"/>
            <person name="Doyle S."/>
        </authorList>
    </citation>
    <scope>NUCLEOTIDE SEQUENCE [LARGE SCALE GENOMIC DNA]</scope>
    <source>
        <strain evidence="1 2">NCTC13028</strain>
    </source>
</reference>
<sequence length="41" mass="4855">MDNQEKILERILRELQDIKVILEENCDATKISLPEKETVQK</sequence>
<name>A0A2X2WB85_CLOCO</name>
<evidence type="ECO:0000313" key="2">
    <source>
        <dbReference type="Proteomes" id="UP000250223"/>
    </source>
</evidence>
<dbReference type="AlphaFoldDB" id="A0A2X2WB85"/>
<dbReference type="EMBL" id="UAWC01000027">
    <property type="protein sequence ID" value="SQB36717.1"/>
    <property type="molecule type" value="Genomic_DNA"/>
</dbReference>
<gene>
    <name evidence="1" type="ORF">NCTC13028_02543</name>
</gene>
<organism evidence="1 2">
    <name type="scientific">Clostridium cochlearium</name>
    <dbReference type="NCBI Taxonomy" id="1494"/>
    <lineage>
        <taxon>Bacteria</taxon>
        <taxon>Bacillati</taxon>
        <taxon>Bacillota</taxon>
        <taxon>Clostridia</taxon>
        <taxon>Eubacteriales</taxon>
        <taxon>Clostridiaceae</taxon>
        <taxon>Clostridium</taxon>
    </lineage>
</organism>
<evidence type="ECO:0000313" key="1">
    <source>
        <dbReference type="EMBL" id="SQB36717.1"/>
    </source>
</evidence>
<protein>
    <submittedName>
        <fullName evidence="1">Uncharacterized protein</fullName>
    </submittedName>
</protein>
<dbReference type="RefSeq" id="WP_270474605.1">
    <property type="nucleotide sequence ID" value="NZ_JAHLNT010000010.1"/>
</dbReference>
<accession>A0A2X2WB85</accession>